<protein>
    <submittedName>
        <fullName evidence="1">Uncharacterized protein</fullName>
    </submittedName>
</protein>
<dbReference type="STRING" id="1798375.A2773_02935"/>
<dbReference type="AlphaFoldDB" id="A0A1F5ZPJ9"/>
<organism evidence="1 2">
    <name type="scientific">Candidatus Gottesmanbacteria bacterium RIFCSPHIGHO2_01_FULL_39_10</name>
    <dbReference type="NCBI Taxonomy" id="1798375"/>
    <lineage>
        <taxon>Bacteria</taxon>
        <taxon>Candidatus Gottesmaniibacteriota</taxon>
    </lineage>
</organism>
<sequence length="355" mass="40150">MLYELGRFSNLALFREQRDLLKGNDLQLLVKSKFEAGLKIAGTNGNRPKVALILACQQNFDQIASCIDWDIPRTEGEVESFPGNFAASTQYALLKTGQDIPKNYELTNTSEWWKIIKDVLTSEVSRKIFSENFWRSPMIVRPRRGLPLQHILPFIFGDKPIIGVDLGAGLHVALPLLNSEAYQRGIQNLNLDYRPIDIQTGFGIDKQPRELEWAIASEGPGSNARSNVDELIKSYHLAVQMVDSFPFISASVFDVTTHIRNPVDFAFSSFLRHQLGTATEIQNLFRTVVGRLVKENGVWIDIGKEYVQPPNDRLYSGYDVDVYRIKNGTPLLIGTPFVLEGNQVDIQRVNTDFFK</sequence>
<evidence type="ECO:0000313" key="1">
    <source>
        <dbReference type="EMBL" id="OGG14368.1"/>
    </source>
</evidence>
<name>A0A1F5ZPJ9_9BACT</name>
<evidence type="ECO:0000313" key="2">
    <source>
        <dbReference type="Proteomes" id="UP000177383"/>
    </source>
</evidence>
<proteinExistence type="predicted"/>
<gene>
    <name evidence="1" type="ORF">A2773_02935</name>
</gene>
<comment type="caution">
    <text evidence="1">The sequence shown here is derived from an EMBL/GenBank/DDBJ whole genome shotgun (WGS) entry which is preliminary data.</text>
</comment>
<accession>A0A1F5ZPJ9</accession>
<reference evidence="1 2" key="1">
    <citation type="journal article" date="2016" name="Nat. Commun.">
        <title>Thousands of microbial genomes shed light on interconnected biogeochemical processes in an aquifer system.</title>
        <authorList>
            <person name="Anantharaman K."/>
            <person name="Brown C.T."/>
            <person name="Hug L.A."/>
            <person name="Sharon I."/>
            <person name="Castelle C.J."/>
            <person name="Probst A.J."/>
            <person name="Thomas B.C."/>
            <person name="Singh A."/>
            <person name="Wilkins M.J."/>
            <person name="Karaoz U."/>
            <person name="Brodie E.L."/>
            <person name="Williams K.H."/>
            <person name="Hubbard S.S."/>
            <person name="Banfield J.F."/>
        </authorList>
    </citation>
    <scope>NUCLEOTIDE SEQUENCE [LARGE SCALE GENOMIC DNA]</scope>
</reference>
<dbReference type="Proteomes" id="UP000177383">
    <property type="component" value="Unassembled WGS sequence"/>
</dbReference>
<dbReference type="EMBL" id="MFJE01000020">
    <property type="protein sequence ID" value="OGG14368.1"/>
    <property type="molecule type" value="Genomic_DNA"/>
</dbReference>